<dbReference type="PANTHER" id="PTHR36573:SF1">
    <property type="entry name" value="INTERMEMBRANE PHOSPHOLIPID TRANSPORT SYSTEM BINDING PROTEIN MLAC"/>
    <property type="match status" value="1"/>
</dbReference>
<dbReference type="Pfam" id="PF05494">
    <property type="entry name" value="MlaC"/>
    <property type="match status" value="1"/>
</dbReference>
<dbReference type="InterPro" id="IPR042245">
    <property type="entry name" value="Tgt2/MlaC_sf"/>
</dbReference>
<feature type="chain" id="PRO_5015534210" evidence="1">
    <location>
        <begin position="25"/>
        <end position="227"/>
    </location>
</feature>
<dbReference type="AlphaFoldDB" id="A0A2S7CBE2"/>
<dbReference type="InterPro" id="IPR008869">
    <property type="entry name" value="MlaC/ttg2D"/>
</dbReference>
<dbReference type="Proteomes" id="UP001637990">
    <property type="component" value="Unassembled WGS sequence"/>
</dbReference>
<dbReference type="PANTHER" id="PTHR36573">
    <property type="entry name" value="INTERMEMBRANE PHOSPHOLIPID TRANSPORT SYSTEM BINDING PROTEIN MLAC"/>
    <property type="match status" value="1"/>
</dbReference>
<dbReference type="EMBL" id="JBJGBS010000083">
    <property type="protein sequence ID" value="MFO3706349.1"/>
    <property type="molecule type" value="Genomic_DNA"/>
</dbReference>
<protein>
    <submittedName>
        <fullName evidence="3">Organic solvent ABC transporter</fullName>
    </submittedName>
    <submittedName>
        <fullName evidence="2">Phospholipid-binding protein MlaC</fullName>
    </submittedName>
</protein>
<dbReference type="PIRSF" id="PIRSF004649">
    <property type="entry name" value="MlaC"/>
    <property type="match status" value="1"/>
</dbReference>
<dbReference type="OrthoDB" id="9787053at2"/>
<dbReference type="RefSeq" id="WP_104543673.1">
    <property type="nucleotide sequence ID" value="NZ_JBJGBS010000083.1"/>
</dbReference>
<comment type="caution">
    <text evidence="3">The sequence shown here is derived from an EMBL/GenBank/DDBJ whole genome shotgun (WGS) entry which is preliminary data.</text>
</comment>
<evidence type="ECO:0000313" key="3">
    <source>
        <dbReference type="EMBL" id="PPU58853.1"/>
    </source>
</evidence>
<dbReference type="Gene3D" id="3.10.450.710">
    <property type="entry name" value="Tgt2/MlaC"/>
    <property type="match status" value="1"/>
</dbReference>
<gene>
    <name evidence="2" type="ORF">ACI6Q5_15560</name>
    <name evidence="3" type="ORF">XcodCFBP4690_19550</name>
</gene>
<name>A0A2S7CBE2_9XANT</name>
<accession>A0A2S7CBE2</accession>
<keyword evidence="5" id="KW-1185">Reference proteome</keyword>
<proteinExistence type="predicted"/>
<evidence type="ECO:0000313" key="5">
    <source>
        <dbReference type="Proteomes" id="UP001637990"/>
    </source>
</evidence>
<evidence type="ECO:0000313" key="2">
    <source>
        <dbReference type="EMBL" id="MFO3706349.1"/>
    </source>
</evidence>
<sequence>MKTTLLSAVLASTLLVCAPATVLAQPATVLAQPAAASAPAQGAATKTVIDSSTRILSTLEQRRAEFRSNPAALRQYIDGELNKAFDRDYAARLVLGVHGRGASDADIKLFADAMADNLMQRYGTALLNFEGKPTFRGKSETALPGNRGVKVSTDLLRAGNDPTPVDYLMRNVGGQWKIFDVMIEGISYVQTFKTQFDGPLREKGIAKVAADLRSGSMQVGAAPTNGK</sequence>
<feature type="signal peptide" evidence="1">
    <location>
        <begin position="1"/>
        <end position="24"/>
    </location>
</feature>
<evidence type="ECO:0000256" key="1">
    <source>
        <dbReference type="SAM" id="SignalP"/>
    </source>
</evidence>
<dbReference type="EMBL" id="MDEC01000037">
    <property type="protein sequence ID" value="PPU58853.1"/>
    <property type="molecule type" value="Genomic_DNA"/>
</dbReference>
<organism evidence="3 4">
    <name type="scientific">Xanthomonas codiaei</name>
    <dbReference type="NCBI Taxonomy" id="56463"/>
    <lineage>
        <taxon>Bacteria</taxon>
        <taxon>Pseudomonadati</taxon>
        <taxon>Pseudomonadota</taxon>
        <taxon>Gammaproteobacteria</taxon>
        <taxon>Lysobacterales</taxon>
        <taxon>Lysobacteraceae</taxon>
        <taxon>Xanthomonas</taxon>
    </lineage>
</organism>
<dbReference type="Proteomes" id="UP000237872">
    <property type="component" value="Unassembled WGS sequence"/>
</dbReference>
<reference evidence="3 4" key="1">
    <citation type="submission" date="2016-08" db="EMBL/GenBank/DDBJ databases">
        <authorList>
            <person name="Seilhamer J.J."/>
        </authorList>
    </citation>
    <scope>NUCLEOTIDE SEQUENCE [LARGE SCALE GENOMIC DNA]</scope>
    <source>
        <strain evidence="3 4">CFBP4690</strain>
    </source>
</reference>
<reference evidence="2 5" key="2">
    <citation type="submission" date="2024-11" db="EMBL/GenBank/DDBJ databases">
        <title>Genome sequencing of Xanthomonas codiaei.</title>
        <authorList>
            <person name="Studholme D.J."/>
        </authorList>
    </citation>
    <scope>NUCLEOTIDE SEQUENCE [LARGE SCALE GENOMIC DNA]</scope>
    <source>
        <strain evidence="2 5">NCPPB 4350</strain>
    </source>
</reference>
<keyword evidence="1" id="KW-0732">Signal</keyword>
<evidence type="ECO:0000313" key="4">
    <source>
        <dbReference type="Proteomes" id="UP000237872"/>
    </source>
</evidence>